<dbReference type="InterPro" id="IPR020471">
    <property type="entry name" value="AKR"/>
</dbReference>
<evidence type="ECO:0000313" key="8">
    <source>
        <dbReference type="EMBL" id="KAF5347718.1"/>
    </source>
</evidence>
<keyword evidence="9" id="KW-1185">Reference proteome</keyword>
<dbReference type="Proteomes" id="UP000559027">
    <property type="component" value="Unassembled WGS sequence"/>
</dbReference>
<proteinExistence type="inferred from homology"/>
<evidence type="ECO:0000259" key="7">
    <source>
        <dbReference type="Pfam" id="PF00248"/>
    </source>
</evidence>
<feature type="domain" description="NADP-dependent oxidoreductase" evidence="7">
    <location>
        <begin position="17"/>
        <end position="191"/>
    </location>
</feature>
<dbReference type="InterPro" id="IPR044494">
    <property type="entry name" value="AKR3C2/3"/>
</dbReference>
<keyword evidence="2" id="KW-0521">NADP</keyword>
<evidence type="ECO:0000313" key="9">
    <source>
        <dbReference type="Proteomes" id="UP000559027"/>
    </source>
</evidence>
<protein>
    <recommendedName>
        <fullName evidence="7">NADP-dependent oxidoreductase domain-containing protein</fullName>
    </recommendedName>
</protein>
<dbReference type="AlphaFoldDB" id="A0A8H5CU95"/>
<evidence type="ECO:0000256" key="6">
    <source>
        <dbReference type="PIRSR" id="PIRSR000097-3"/>
    </source>
</evidence>
<dbReference type="PANTHER" id="PTHR43827:SF3">
    <property type="entry name" value="NADP-DEPENDENT OXIDOREDUCTASE DOMAIN-CONTAINING PROTEIN"/>
    <property type="match status" value="1"/>
</dbReference>
<accession>A0A8H5CU95</accession>
<evidence type="ECO:0000256" key="5">
    <source>
        <dbReference type="PIRSR" id="PIRSR000097-2"/>
    </source>
</evidence>
<dbReference type="PROSITE" id="PS00062">
    <property type="entry name" value="ALDOKETO_REDUCTASE_2"/>
    <property type="match status" value="1"/>
</dbReference>
<evidence type="ECO:0000256" key="4">
    <source>
        <dbReference type="PIRSR" id="PIRSR000097-1"/>
    </source>
</evidence>
<dbReference type="PIRSF" id="PIRSF000097">
    <property type="entry name" value="AKR"/>
    <property type="match status" value="1"/>
</dbReference>
<dbReference type="EMBL" id="JAACJO010000023">
    <property type="protein sequence ID" value="KAF5347718.1"/>
    <property type="molecule type" value="Genomic_DNA"/>
</dbReference>
<dbReference type="PANTHER" id="PTHR43827">
    <property type="entry name" value="2,5-DIKETO-D-GLUCONIC ACID REDUCTASE"/>
    <property type="match status" value="1"/>
</dbReference>
<evidence type="ECO:0000256" key="1">
    <source>
        <dbReference type="ARBA" id="ARBA00007905"/>
    </source>
</evidence>
<organism evidence="8 9">
    <name type="scientific">Leucocoprinus leucothites</name>
    <dbReference type="NCBI Taxonomy" id="201217"/>
    <lineage>
        <taxon>Eukaryota</taxon>
        <taxon>Fungi</taxon>
        <taxon>Dikarya</taxon>
        <taxon>Basidiomycota</taxon>
        <taxon>Agaricomycotina</taxon>
        <taxon>Agaricomycetes</taxon>
        <taxon>Agaricomycetidae</taxon>
        <taxon>Agaricales</taxon>
        <taxon>Agaricineae</taxon>
        <taxon>Agaricaceae</taxon>
        <taxon>Leucocoprinus</taxon>
    </lineage>
</organism>
<dbReference type="InterPro" id="IPR036812">
    <property type="entry name" value="NAD(P)_OxRdtase_dom_sf"/>
</dbReference>
<dbReference type="InterPro" id="IPR023210">
    <property type="entry name" value="NADP_OxRdtase_dom"/>
</dbReference>
<dbReference type="Gene3D" id="3.20.20.100">
    <property type="entry name" value="NADP-dependent oxidoreductase domain"/>
    <property type="match status" value="1"/>
</dbReference>
<dbReference type="GO" id="GO:0016616">
    <property type="term" value="F:oxidoreductase activity, acting on the CH-OH group of donors, NAD or NADP as acceptor"/>
    <property type="evidence" value="ECO:0007669"/>
    <property type="project" value="UniProtKB-ARBA"/>
</dbReference>
<evidence type="ECO:0000256" key="2">
    <source>
        <dbReference type="ARBA" id="ARBA00022857"/>
    </source>
</evidence>
<dbReference type="InterPro" id="IPR018170">
    <property type="entry name" value="Aldo/ket_reductase_CS"/>
</dbReference>
<sequence length="253" mass="27788">MPWEDVVLNDGNKIPSIAFGTSSAGHGQQAIDQIEQAISLGFSHVDTAQWYRTEVEVGKAFRECGLAREEIYITTKYSGLHDLDIQTSFQNSLENLGVSYIDSYLIHDPKNAVPDIPTAWRQFEDFKEKGLAKSIGISNFAVPELQKLLSIAKIKPAVNQILFHPYVYAEQAPTVALCQAEGIVVEAFSSLIPITHYSGGPVDILANKIAEAKSIAPEQVLLAWVKAKGVIPVTTSSKKDRLERYLDVGDIGM</sequence>
<dbReference type="GO" id="GO:0016652">
    <property type="term" value="F:oxidoreductase activity, acting on NAD(P)H as acceptor"/>
    <property type="evidence" value="ECO:0007669"/>
    <property type="project" value="InterPro"/>
</dbReference>
<keyword evidence="3" id="KW-0560">Oxidoreductase</keyword>
<name>A0A8H5CU95_9AGAR</name>
<gene>
    <name evidence="8" type="ORF">D9756_010309</name>
</gene>
<dbReference type="CDD" id="cd19120">
    <property type="entry name" value="AKR_AKR3C2-3"/>
    <property type="match status" value="1"/>
</dbReference>
<dbReference type="SUPFAM" id="SSF51430">
    <property type="entry name" value="NAD(P)-linked oxidoreductase"/>
    <property type="match status" value="1"/>
</dbReference>
<evidence type="ECO:0000256" key="3">
    <source>
        <dbReference type="ARBA" id="ARBA00023002"/>
    </source>
</evidence>
<feature type="site" description="Lowers pKa of active site Tyr" evidence="6">
    <location>
        <position position="76"/>
    </location>
</feature>
<comment type="similarity">
    <text evidence="1">Belongs to the aldo/keto reductase family.</text>
</comment>
<dbReference type="PRINTS" id="PR00069">
    <property type="entry name" value="ALDKETRDTASE"/>
</dbReference>
<feature type="binding site" evidence="5">
    <location>
        <position position="107"/>
    </location>
    <ligand>
        <name>substrate</name>
    </ligand>
</feature>
<dbReference type="Pfam" id="PF00248">
    <property type="entry name" value="Aldo_ket_red"/>
    <property type="match status" value="1"/>
</dbReference>
<comment type="caution">
    <text evidence="8">The sequence shown here is derived from an EMBL/GenBank/DDBJ whole genome shotgun (WGS) entry which is preliminary data.</text>
</comment>
<dbReference type="OrthoDB" id="416253at2759"/>
<reference evidence="8 9" key="1">
    <citation type="journal article" date="2020" name="ISME J.">
        <title>Uncovering the hidden diversity of litter-decomposition mechanisms in mushroom-forming fungi.</title>
        <authorList>
            <person name="Floudas D."/>
            <person name="Bentzer J."/>
            <person name="Ahren D."/>
            <person name="Johansson T."/>
            <person name="Persson P."/>
            <person name="Tunlid A."/>
        </authorList>
    </citation>
    <scope>NUCLEOTIDE SEQUENCE [LARGE SCALE GENOMIC DNA]</scope>
    <source>
        <strain evidence="8 9">CBS 146.42</strain>
    </source>
</reference>
<feature type="active site" description="Proton donor" evidence="4">
    <location>
        <position position="51"/>
    </location>
</feature>